<gene>
    <name evidence="3" type="ORF">B296_00058467</name>
</gene>
<keyword evidence="2" id="KW-0472">Membrane</keyword>
<organism evidence="3 4">
    <name type="scientific">Ensete ventricosum</name>
    <name type="common">Abyssinian banana</name>
    <name type="synonym">Musa ensete</name>
    <dbReference type="NCBI Taxonomy" id="4639"/>
    <lineage>
        <taxon>Eukaryota</taxon>
        <taxon>Viridiplantae</taxon>
        <taxon>Streptophyta</taxon>
        <taxon>Embryophyta</taxon>
        <taxon>Tracheophyta</taxon>
        <taxon>Spermatophyta</taxon>
        <taxon>Magnoliopsida</taxon>
        <taxon>Liliopsida</taxon>
        <taxon>Zingiberales</taxon>
        <taxon>Musaceae</taxon>
        <taxon>Ensete</taxon>
    </lineage>
</organism>
<dbReference type="EMBL" id="AMZH03026773">
    <property type="protein sequence ID" value="RRT34452.1"/>
    <property type="molecule type" value="Genomic_DNA"/>
</dbReference>
<feature type="region of interest" description="Disordered" evidence="1">
    <location>
        <begin position="44"/>
        <end position="69"/>
    </location>
</feature>
<feature type="region of interest" description="Disordered" evidence="1">
    <location>
        <begin position="208"/>
        <end position="248"/>
    </location>
</feature>
<protein>
    <submittedName>
        <fullName evidence="3">Uncharacterized protein</fullName>
    </submittedName>
</protein>
<dbReference type="Proteomes" id="UP000287651">
    <property type="component" value="Unassembled WGS sequence"/>
</dbReference>
<name>A0A426X4P0_ENSVE</name>
<keyword evidence="2" id="KW-0812">Transmembrane</keyword>
<keyword evidence="2" id="KW-1133">Transmembrane helix</keyword>
<evidence type="ECO:0000256" key="2">
    <source>
        <dbReference type="SAM" id="Phobius"/>
    </source>
</evidence>
<sequence>HITDVNSVNSSSSTLDSVLTYPETNPSRCRILLRAPKADRITGTVRQRVRPKKQSLASGKRSQPRTHRRPNGLVSFLLNLARDLSSSLVPLPREFIHLSTILSEAEETGRAEEIKKSRSQRKRKMESSNCMGLVAVVAVSGSIALVALQAHRRLASDFIKKLQSEIGIQSSPPLCFLLRPTSRSSSVLHSSRSKITAYVRAISLAPAGGERSRPRKKVRFAPDVIEPSSNNEEYRRRRKTALSPPTNR</sequence>
<evidence type="ECO:0000313" key="4">
    <source>
        <dbReference type="Proteomes" id="UP000287651"/>
    </source>
</evidence>
<dbReference type="AlphaFoldDB" id="A0A426X4P0"/>
<evidence type="ECO:0000256" key="1">
    <source>
        <dbReference type="SAM" id="MobiDB-lite"/>
    </source>
</evidence>
<dbReference type="PANTHER" id="PTHR33564">
    <property type="entry name" value="TRANSMEMBRANE PROTEIN"/>
    <property type="match status" value="1"/>
</dbReference>
<proteinExistence type="predicted"/>
<dbReference type="PANTHER" id="PTHR33564:SF8">
    <property type="entry name" value="TRANSMEMBRANE PROTEIN"/>
    <property type="match status" value="1"/>
</dbReference>
<evidence type="ECO:0000313" key="3">
    <source>
        <dbReference type="EMBL" id="RRT34452.1"/>
    </source>
</evidence>
<feature type="transmembrane region" description="Helical" evidence="2">
    <location>
        <begin position="130"/>
        <end position="150"/>
    </location>
</feature>
<comment type="caution">
    <text evidence="3">The sequence shown here is derived from an EMBL/GenBank/DDBJ whole genome shotgun (WGS) entry which is preliminary data.</text>
</comment>
<feature type="non-terminal residue" evidence="3">
    <location>
        <position position="1"/>
    </location>
</feature>
<accession>A0A426X4P0</accession>
<reference evidence="3 4" key="1">
    <citation type="journal article" date="2014" name="Agronomy (Basel)">
        <title>A Draft Genome Sequence for Ensete ventricosum, the Drought-Tolerant Tree Against Hunger.</title>
        <authorList>
            <person name="Harrison J."/>
            <person name="Moore K.A."/>
            <person name="Paszkiewicz K."/>
            <person name="Jones T."/>
            <person name="Grant M."/>
            <person name="Ambacheew D."/>
            <person name="Muzemil S."/>
            <person name="Studholme D.J."/>
        </authorList>
    </citation>
    <scope>NUCLEOTIDE SEQUENCE [LARGE SCALE GENOMIC DNA]</scope>
</reference>